<reference evidence="4" key="1">
    <citation type="submission" date="2020-11" db="EMBL/GenBank/DDBJ databases">
        <authorList>
            <consortium name="DOE Joint Genome Institute"/>
            <person name="Ahrendt S."/>
            <person name="Riley R."/>
            <person name="Andreopoulos W."/>
            <person name="Labutti K."/>
            <person name="Pangilinan J."/>
            <person name="Ruiz-Duenas F.J."/>
            <person name="Barrasa J.M."/>
            <person name="Sanchez-Garcia M."/>
            <person name="Camarero S."/>
            <person name="Miyauchi S."/>
            <person name="Serrano A."/>
            <person name="Linde D."/>
            <person name="Babiker R."/>
            <person name="Drula E."/>
            <person name="Ayuso-Fernandez I."/>
            <person name="Pacheco R."/>
            <person name="Padilla G."/>
            <person name="Ferreira P."/>
            <person name="Barriuso J."/>
            <person name="Kellner H."/>
            <person name="Castanera R."/>
            <person name="Alfaro M."/>
            <person name="Ramirez L."/>
            <person name="Pisabarro A.G."/>
            <person name="Kuo A."/>
            <person name="Tritt A."/>
            <person name="Lipzen A."/>
            <person name="He G."/>
            <person name="Yan M."/>
            <person name="Ng V."/>
            <person name="Cullen D."/>
            <person name="Martin F."/>
            <person name="Rosso M.-N."/>
            <person name="Henrissat B."/>
            <person name="Hibbett D."/>
            <person name="Martinez A.T."/>
            <person name="Grigoriev I.V."/>
        </authorList>
    </citation>
    <scope>NUCLEOTIDE SEQUENCE</scope>
    <source>
        <strain evidence="4">CIRM-BRFM 674</strain>
    </source>
</reference>
<dbReference type="PANTHER" id="PTHR31781">
    <property type="entry name" value="UNC80"/>
    <property type="match status" value="1"/>
</dbReference>
<feature type="domain" description="Protein UNC80 central region" evidence="2">
    <location>
        <begin position="924"/>
        <end position="1047"/>
    </location>
</feature>
<keyword evidence="5" id="KW-1185">Reference proteome</keyword>
<comment type="caution">
    <text evidence="4">The sequence shown here is derived from an EMBL/GenBank/DDBJ whole genome shotgun (WGS) entry which is preliminary data.</text>
</comment>
<dbReference type="GO" id="GO:0034703">
    <property type="term" value="C:cation channel complex"/>
    <property type="evidence" value="ECO:0007669"/>
    <property type="project" value="TreeGrafter"/>
</dbReference>
<evidence type="ECO:0000313" key="5">
    <source>
        <dbReference type="Proteomes" id="UP000807469"/>
    </source>
</evidence>
<proteinExistence type="predicted"/>
<feature type="region of interest" description="Disordered" evidence="1">
    <location>
        <begin position="1"/>
        <end position="101"/>
    </location>
</feature>
<dbReference type="InterPro" id="IPR016024">
    <property type="entry name" value="ARM-type_fold"/>
</dbReference>
<sequence length="2372" mass="264661">MLAKGDSNEQQNSENKRRKPRRLFSFDSIKSSGSSRQSGTGYEPQTTRAVNPFELSNVEENPEEAQDIIYSPKAVGRSTEPTPDSGTSHFSGQTTPGSSKLEPVRPIAIAPVPLRQFAALDAAPPTPSPTRARWENLRHHVLPAIQRPLTPPQRPPSAQSSIRDGLPSRSNTPKPSRLARLGFRHVVEHARDVVDENRKLGEELLRACSLARYPDHQQKASKEGSTTTLTSVGTMASSAVATGKKIDYLRRPQSVSATSLMASNSNGPNAPSVRFLYQILVYHSGEPTHLNTLNLPHESQVLATLLCPFLTPTQYPMTRIEEEQNSAMETFELIINSWMPADEAATVERCLWCTRAAASLASNSMRTRILGSLWRLLVPGDKRQILLSTQGYQSISSGLFLLLAALYRFSYASANFHHPPHPDINLVQDLVPHFLSGSLGEVDDDRVEEVYKVELGTVDRRNSGSVPRAMFMEALVMTIENAPGTGEWILCNLIEQYWPRPKFETWSSLQAAICCRKLSSFCRLSLPLLRPSFGNMAIIQEIVSVLQTRVIPEAEALDRDTELPNNLVLDTRKNVVRIFLELIRLDADQIIQWATNMLCRWYSSEEGSPWKMALEQSISLVISTDWTATICILSALLKYLPDNVKKPIFSSICPVLNDQLVERPPLYPSPRMSELLSSLSRVVPIVFFKPLFACAASDKEVFVINQLCALQVHAKYVRDYWLRDVDMICMALLGSAKPSKSDTPPIQWDAARLGQLVLLVEITGQIQVIRHQKEASQGSVDAYMTDVIKFVTTLENRLWSMVEFQERSKLLPPSQRMLLCVLFRECRLLTRSLKPALWLSRTLQWFDDYISDEDIGDLERDVIGAVDRIQELYSTAREGVQQTQKRRFSMLAANVSKSLPPEPTENDQSKELDLAATFVQHKKLIDSLSKGYVSKALKLFVAMSNLITEDDCRNLGPQLWQNCMLDNTDSSSTASACFMLMQCAEKNPIDVLAIIEVDLQTSDDTTRLEAVRKIAILFNWRFQILNQNFVADRAHRPFKLARPPLPFIATDMGSSLYIPFEETNEAKDKDDVPLELKKRLADLGWAEEDAAVVDPRQEWIKTPFSILPVTQWERQEVGTADHNPAPPSPGASPQPSPRKLRAQRENMQQLPQPEDLSTLLRRNSSSGGPSIGIKRRAVFVPSLTLIFPRLCTLVFDPDFAVAAAARTTLLDLMRNDPALLTRPFLDLLTGEQKDIRRAMSTFTALMHVRRMLPPPLVHNIFNNLAGFLKILARQEETTDALTDFGLVLPVMSSLATQVSGMSMREIRRSKIEHFVIPTGSLWFPSGAPKGPMFPRNLGPENPFEPVSARLTSITMIRVAQNMFFLSMLKRNSQDVQVVRKNMTSLVLPSLDEDSVPKSLELRDFMPRKVSLQTNSLRDDNVEVLSLMVARSSVLLIAQIFRSMPRHLSDRHELAVLVDGLNRVLLAHGDDINIVSQVLIAFMVASTRFRRLFTTGGGYNLFMPALVKVYVETPSHPGIRNAIEYAINRFYALHQESFLYQAVSTLGQLSMLPDIDSSWFSKGVFDLFSSLKRGVSSSTPDVGGIYNANRAEEREALILHTADEKPQTFLSAIRRVDSHNGQRVSIQLPDQYECNHLSMDDVVRLFLTVIAHDLSILRAQHFLRMLLFLAPHFYNASSSTRTVLSDGISALGQMFTKLLAKPKYNENAPKPATGDESTAFLYSDPGLEKATNEKLKSPSDSKSMRLDYLRLVVAYGTAGGQVSLAVARYAFEVARSLLKDWGDANLDPLSSFFDDFVKMLLNREEHATPKAIVAFLQELSPLLHSYMIVIDFTGVFRTVLKLSEIPLYANDPHFCQVVVEEICTAGLAACDLATSENQLMALPCRPTLVSLLAEAIFLKSHDVISELEKRPPTYQFLSGVILPLTLSMKTEAHVIVNGLLTEEHRRALAVAWVRILVYAMTACQKSRKDEDGTRNLRGLAGSFTRSKSKGRQDGSFWRSHLPTFMTALQIIKVVVIRGGADISFIPGLGIWERLASFFKTMLVEGNADFALKSEINSAASTPAGSPRNSAQFDLSSSASHLFVSTSSDLSRPGSPFSHTERIPTYHRPRIIDYSLWSVLEFTCAYRSPLRMQLKTLTMEKIVSLDRQLQHQAWSVGGLSPNTAGSRGSRRVSTSIFSKSRKRASGYLAPSPDSSPRLIPSPSTFMPSPSMLEIPRLEIPPRRPGYQVSPITPADRPAGLPKIVHLGPVSPTTLSPSASPLIGGLKPSKSTGARATKIRSLKLIQETYRRIRGVQVYMGYDLLLPIPGSSMNMFSSKDKDEDAGFETWTKSQALNAIVSETKDLLEEFEESFGLDEDSVMVEVDQTMTSYSSNP</sequence>
<dbReference type="InterPro" id="IPR045852">
    <property type="entry name" value="UNC80_central"/>
</dbReference>
<accession>A0A9P6CY92</accession>
<feature type="region of interest" description="Disordered" evidence="1">
    <location>
        <begin position="145"/>
        <end position="178"/>
    </location>
</feature>
<name>A0A9P6CY92_9AGAR</name>
<organism evidence="4 5">
    <name type="scientific">Pholiota conissans</name>
    <dbReference type="NCBI Taxonomy" id="109636"/>
    <lineage>
        <taxon>Eukaryota</taxon>
        <taxon>Fungi</taxon>
        <taxon>Dikarya</taxon>
        <taxon>Basidiomycota</taxon>
        <taxon>Agaricomycotina</taxon>
        <taxon>Agaricomycetes</taxon>
        <taxon>Agaricomycetidae</taxon>
        <taxon>Agaricales</taxon>
        <taxon>Agaricineae</taxon>
        <taxon>Strophariaceae</taxon>
        <taxon>Pholiota</taxon>
    </lineage>
</organism>
<evidence type="ECO:0000259" key="2">
    <source>
        <dbReference type="Pfam" id="PF19424"/>
    </source>
</evidence>
<feature type="compositionally biased region" description="Low complexity" evidence="1">
    <location>
        <begin position="25"/>
        <end position="41"/>
    </location>
</feature>
<evidence type="ECO:0000256" key="1">
    <source>
        <dbReference type="SAM" id="MobiDB-lite"/>
    </source>
</evidence>
<dbReference type="Proteomes" id="UP000807469">
    <property type="component" value="Unassembled WGS sequence"/>
</dbReference>
<dbReference type="PANTHER" id="PTHR31781:SF1">
    <property type="entry name" value="PROTEIN UNC-80 HOMOLOG"/>
    <property type="match status" value="1"/>
</dbReference>
<feature type="compositionally biased region" description="Polar residues" evidence="1">
    <location>
        <begin position="79"/>
        <end position="98"/>
    </location>
</feature>
<evidence type="ECO:0000313" key="4">
    <source>
        <dbReference type="EMBL" id="KAF9485001.1"/>
    </source>
</evidence>
<gene>
    <name evidence="4" type="ORF">BDN70DRAFT_848598</name>
</gene>
<feature type="compositionally biased region" description="Pro residues" evidence="1">
    <location>
        <begin position="1124"/>
        <end position="1136"/>
    </location>
</feature>
<dbReference type="OrthoDB" id="5584001at2759"/>
<feature type="compositionally biased region" description="Polar residues" evidence="1">
    <location>
        <begin position="156"/>
        <end position="174"/>
    </location>
</feature>
<dbReference type="Pfam" id="PF19424">
    <property type="entry name" value="UNC80"/>
    <property type="match status" value="1"/>
</dbReference>
<dbReference type="SUPFAM" id="SSF48371">
    <property type="entry name" value="ARM repeat"/>
    <property type="match status" value="1"/>
</dbReference>
<evidence type="ECO:0000259" key="3">
    <source>
        <dbReference type="Pfam" id="PF20262"/>
    </source>
</evidence>
<feature type="region of interest" description="Disordered" evidence="1">
    <location>
        <begin position="1119"/>
        <end position="1168"/>
    </location>
</feature>
<dbReference type="EMBL" id="MU155138">
    <property type="protein sequence ID" value="KAF9485001.1"/>
    <property type="molecule type" value="Genomic_DNA"/>
</dbReference>
<dbReference type="Pfam" id="PF20262">
    <property type="entry name" value="UNC80_C"/>
    <property type="match status" value="1"/>
</dbReference>
<dbReference type="InterPro" id="IPR046460">
    <property type="entry name" value="UNC80_C"/>
</dbReference>
<protein>
    <submittedName>
        <fullName evidence="4">Uncharacterized protein</fullName>
    </submittedName>
</protein>
<feature type="domain" description="Protein UNC80 C-terminal" evidence="3">
    <location>
        <begin position="1408"/>
        <end position="1567"/>
    </location>
</feature>
<dbReference type="GO" id="GO:0055080">
    <property type="term" value="P:monoatomic cation homeostasis"/>
    <property type="evidence" value="ECO:0007669"/>
    <property type="project" value="TreeGrafter"/>
</dbReference>
<dbReference type="GO" id="GO:0005261">
    <property type="term" value="F:monoatomic cation channel activity"/>
    <property type="evidence" value="ECO:0007669"/>
    <property type="project" value="TreeGrafter"/>
</dbReference>